<organism evidence="2 3">
    <name type="scientific">Anopheles atroparvus</name>
    <name type="common">European mosquito</name>
    <dbReference type="NCBI Taxonomy" id="41427"/>
    <lineage>
        <taxon>Eukaryota</taxon>
        <taxon>Metazoa</taxon>
        <taxon>Ecdysozoa</taxon>
        <taxon>Arthropoda</taxon>
        <taxon>Hexapoda</taxon>
        <taxon>Insecta</taxon>
        <taxon>Pterygota</taxon>
        <taxon>Neoptera</taxon>
        <taxon>Endopterygota</taxon>
        <taxon>Diptera</taxon>
        <taxon>Nematocera</taxon>
        <taxon>Culicoidea</taxon>
        <taxon>Culicidae</taxon>
        <taxon>Anophelinae</taxon>
        <taxon>Anopheles</taxon>
    </lineage>
</organism>
<feature type="region of interest" description="Disordered" evidence="1">
    <location>
        <begin position="38"/>
        <end position="59"/>
    </location>
</feature>
<feature type="region of interest" description="Disordered" evidence="1">
    <location>
        <begin position="1"/>
        <end position="24"/>
    </location>
</feature>
<accession>A0AAG5D4K6</accession>
<dbReference type="GO" id="GO:0005667">
    <property type="term" value="C:transcription regulator complex"/>
    <property type="evidence" value="ECO:0007669"/>
    <property type="project" value="TreeGrafter"/>
</dbReference>
<feature type="region of interest" description="Disordered" evidence="1">
    <location>
        <begin position="398"/>
        <end position="434"/>
    </location>
</feature>
<evidence type="ECO:0000313" key="2">
    <source>
        <dbReference type="EnsemblMetazoa" id="ENSAATROPP005820"/>
    </source>
</evidence>
<feature type="compositionally biased region" description="Polar residues" evidence="1">
    <location>
        <begin position="398"/>
        <end position="408"/>
    </location>
</feature>
<evidence type="ECO:0000313" key="3">
    <source>
        <dbReference type="Proteomes" id="UP000075880"/>
    </source>
</evidence>
<dbReference type="GO" id="GO:0003712">
    <property type="term" value="F:transcription coregulator activity"/>
    <property type="evidence" value="ECO:0007669"/>
    <property type="project" value="TreeGrafter"/>
</dbReference>
<feature type="region of interest" description="Disordered" evidence="1">
    <location>
        <begin position="178"/>
        <end position="213"/>
    </location>
</feature>
<dbReference type="EnsemblMetazoa" id="ENSAATROPT006424">
    <property type="protein sequence ID" value="ENSAATROPP005820"/>
    <property type="gene ID" value="ENSAATROPG005211"/>
</dbReference>
<dbReference type="Proteomes" id="UP000075880">
    <property type="component" value="Unassembled WGS sequence"/>
</dbReference>
<dbReference type="GO" id="GO:0006357">
    <property type="term" value="P:regulation of transcription by RNA polymerase II"/>
    <property type="evidence" value="ECO:0007669"/>
    <property type="project" value="TreeGrafter"/>
</dbReference>
<dbReference type="PANTHER" id="PTHR22654:SF2">
    <property type="entry name" value="G PROTEIN PATHWAY SUPPRESSOR 2"/>
    <property type="match status" value="1"/>
</dbReference>
<name>A0AAG5D4K6_ANOAO</name>
<sequence length="434" mass="49994">MSAKKYLKMPAQQPTQPAAKTEKEEHLWNALKRHIMRERERKKQELEAEVEEERLRREREEREKQDVMTLGETKEQILILEKNLDELRNEKQQLFLQLKKVLNEDDNRKRQLKEEMFAIQNIPQQIFLPQRSMPPHQHQPHSIHKVNQPEVIISSERKFNDAYPHLQGNLQVNVAKRTHSPSSPQHIQGYYKQPNLNSQPYHTPQKIEEGRRGGEVPRAVLWNKSQYCAPVGYYPATIQSVPQDGRQPQPQILYPYQSNLTLPIRQYIDLSGQPGPLVQSKPEHMMSSGKVGPPPTQPNNYHIILDPTAAVLHGHPPGPPPQLKTITIEKLPQERMVPYHIELAKHDDRKDLRASHIPPPPQQVGVVATHLPEGIVYTPHGLRPGAIQMHAIATNQQLPKNGSITQGYPSARPPMMSNPQQPPPSQMHYNRQRY</sequence>
<evidence type="ECO:0000256" key="1">
    <source>
        <dbReference type="SAM" id="MobiDB-lite"/>
    </source>
</evidence>
<protein>
    <recommendedName>
        <fullName evidence="4">G protein pathway suppressor 2</fullName>
    </recommendedName>
</protein>
<dbReference type="AlphaFoldDB" id="A0AAG5D4K6"/>
<dbReference type="InterPro" id="IPR026094">
    <property type="entry name" value="GPS2"/>
</dbReference>
<keyword evidence="3" id="KW-1185">Reference proteome</keyword>
<dbReference type="Pfam" id="PF15991">
    <property type="entry name" value="G_path_suppress"/>
    <property type="match status" value="1"/>
</dbReference>
<proteinExistence type="predicted"/>
<reference evidence="2" key="1">
    <citation type="submission" date="2024-04" db="UniProtKB">
        <authorList>
            <consortium name="EnsemblMetazoa"/>
        </authorList>
    </citation>
    <scope>IDENTIFICATION</scope>
    <source>
        <strain evidence="2">EBRO</strain>
    </source>
</reference>
<dbReference type="PANTHER" id="PTHR22654">
    <property type="entry name" value="G PROTEIN PATHWAY SUPPRESSOR 2"/>
    <property type="match status" value="1"/>
</dbReference>
<evidence type="ECO:0008006" key="4">
    <source>
        <dbReference type="Google" id="ProtNLM"/>
    </source>
</evidence>